<dbReference type="InterPro" id="IPR026082">
    <property type="entry name" value="ABCA"/>
</dbReference>
<dbReference type="PROSITE" id="PS50893">
    <property type="entry name" value="ABC_TRANSPORTER_2"/>
    <property type="match status" value="2"/>
</dbReference>
<feature type="transmembrane region" description="Helical" evidence="7">
    <location>
        <begin position="1078"/>
        <end position="1100"/>
    </location>
</feature>
<feature type="transmembrane region" description="Helical" evidence="7">
    <location>
        <begin position="351"/>
        <end position="368"/>
    </location>
</feature>
<evidence type="ECO:0000313" key="10">
    <source>
        <dbReference type="WBParaSite" id="L893_g5929.t1"/>
    </source>
</evidence>
<feature type="domain" description="ABC transporter" evidence="8">
    <location>
        <begin position="489"/>
        <end position="713"/>
    </location>
</feature>
<evidence type="ECO:0000256" key="2">
    <source>
        <dbReference type="ARBA" id="ARBA00022692"/>
    </source>
</evidence>
<feature type="transmembrane region" description="Helical" evidence="7">
    <location>
        <begin position="999"/>
        <end position="1021"/>
    </location>
</feature>
<feature type="transmembrane region" description="Helical" evidence="7">
    <location>
        <begin position="415"/>
        <end position="435"/>
    </location>
</feature>
<feature type="transmembrane region" description="Helical" evidence="7">
    <location>
        <begin position="1112"/>
        <end position="1131"/>
    </location>
</feature>
<comment type="subcellular location">
    <subcellularLocation>
        <location evidence="1">Membrane</location>
        <topology evidence="1">Multi-pass membrane protein</topology>
    </subcellularLocation>
</comment>
<feature type="transmembrane region" description="Helical" evidence="7">
    <location>
        <begin position="235"/>
        <end position="257"/>
    </location>
</feature>
<dbReference type="CDD" id="cd03263">
    <property type="entry name" value="ABC_subfamily_A"/>
    <property type="match status" value="1"/>
</dbReference>
<dbReference type="InterPro" id="IPR003593">
    <property type="entry name" value="AAA+_ATPase"/>
</dbReference>
<feature type="transmembrane region" description="Helical" evidence="7">
    <location>
        <begin position="1051"/>
        <end position="1071"/>
    </location>
</feature>
<keyword evidence="5 7" id="KW-1133">Transmembrane helix</keyword>
<evidence type="ECO:0000256" key="3">
    <source>
        <dbReference type="ARBA" id="ARBA00022741"/>
    </source>
</evidence>
<feature type="domain" description="ABC transporter" evidence="8">
    <location>
        <begin position="1245"/>
        <end position="1468"/>
    </location>
</feature>
<dbReference type="PANTHER" id="PTHR19229">
    <property type="entry name" value="ATP-BINDING CASSETTE TRANSPORTER SUBFAMILY A ABCA"/>
    <property type="match status" value="1"/>
</dbReference>
<feature type="transmembrane region" description="Helical" evidence="7">
    <location>
        <begin position="847"/>
        <end position="865"/>
    </location>
</feature>
<evidence type="ECO:0000256" key="7">
    <source>
        <dbReference type="SAM" id="Phobius"/>
    </source>
</evidence>
<reference evidence="10" key="1">
    <citation type="submission" date="2016-11" db="UniProtKB">
        <authorList>
            <consortium name="WormBaseParasite"/>
        </authorList>
    </citation>
    <scope>IDENTIFICATION</scope>
</reference>
<keyword evidence="2 7" id="KW-0812">Transmembrane</keyword>
<name>A0A1I8AHX8_9BILA</name>
<dbReference type="SUPFAM" id="SSF52540">
    <property type="entry name" value="P-loop containing nucleoside triphosphate hydrolases"/>
    <property type="match status" value="2"/>
</dbReference>
<sequence>MRKHLIVMRRRWLYTVFELGCPLLALPLVLLLLLKITDSSQSAHSFEPLPVSGTIGDLSLEVEGSSSIMNASCKDTLTILYCSKSKEAERLMNSVSHRYAGGGMASQFPVQKVPSVKEMLEILREDTHKNHMLGKVCTDYFGGIEIQSLNFTHPQLKYHVHLALKDLGNYWSLNENWNSFIVPKDNHSFPSQPPYWASGIISIQRALDDVFLENVNGSVNVNHVLQRAPSPAFPYPPYIFVLQGFPLIGVLLTFGLIHTTTEVLMEKESGMKAYLTVMGLREFTFQLSHWSMGFLKAFVPMMAAISPILVHLQVHNIPLLTTCLVAYAACVSSFSILMASIFRSSSTANKVLLFIWPLSVAVIDFVPSTKNRHFYEALMAINPTKALSLSIYALVHDETGGMECGSATPLNFTVWYGLIMLVVTVFWMLLLASYLESVFPFGDTPGKSPLFFIEWLWRRQTKPSYSRLDEEDEYEAHVEYEFGSEEADICIEGLTKVWDKSGERAVDGFHLNAYKGQARHAKVATLSQPSDYRPTWSQWCWKVDHIFNNHRKSERCRELIGYCPQTNPLFNYLTVNEHLWFFQSLKSGIANEAGVEHILREMDLLDKKNELAKSLSGGMKRKLCVGMALVGDSRVILLDEPTAGMDLTARKNFDEVLTRNKWDRTFLVTTHYMDEADRLGDRIAIMVKGRLACAGSPDFLKHRYGAGYLLSIECSANYVPKAISVVKKHVPTVSVEKQDESQVEMLLPMESRADGAHTKFVGLFEELEGKKGVKSFGLSLNSMEKIFLRVNEEVQPYQGDVQELAERQAGLLFSHEPRLSGPRLWVSQLLALLNKRRYLLFHNPLRLIFRILLPFHFALLIILFLRMLESAFEQSTTYDLNDLGPISIPLQMENSSIFHQLFSLAKEYPNLHLKRFHATDNLTSTLLPWMVEEPPVGIGYAYDSDSVAGLFNGQASHSPILVQNFFTNAAVGVKGAVQFSLSISASSVTSKQFLMTKELLMAIVLVVQFSEVTSGFVMYLVEERQSQFKHQQLLTGVHITLYCLSTLVVDFFIYLISCALTMAMLMLLNIFEGYFTQLLLLFALYFFCSVPFVYSVSFLFQNKDRAYNMTTYWNSIVSVLAIIAFSVAINLAGEMWTSMLRAIFAILLPSFAFGGGLLLMALYSNTDVDIGSDLDRVFIYMAISGALFWTLLSLLQSKRVGRTIFRLGEILNRRRRVQEGPERSDQDVLEEEFRMEETEDPDVALSVRGLNKYYGRVHAVKDLTFGVKKEECFGLLGVNGAGKTSTFDVIAGAAHGSSGSVSIAGTDASKGPSIGYCPQFDALRGDLTARQTLEILSRLHGFKETRRRVANILECVGLEEKANKPVKSLSGGQKRRLSVGLALLGQKSLVLLDEPTAGIDPKARRSIWNLLVAAKQHDCAILLTSHSMAECEALCGRVGFMHHGKLMRIGTTQHLKSRFGCGYQLSLTVENPSLKTLNEINKMVFHEFGAKELDVDPNTPTYYWEIPKRDDDTWSALFKKLDLILQRFSAKSNGVDEPRIIDSALTQNSLEQIFERFAQAEGRHDVRMAHGVPRSSHGSFGIVY</sequence>
<protein>
    <submittedName>
        <fullName evidence="10">ABC transporter domain-containing protein</fullName>
    </submittedName>
</protein>
<evidence type="ECO:0000256" key="5">
    <source>
        <dbReference type="ARBA" id="ARBA00022989"/>
    </source>
</evidence>
<feature type="transmembrane region" description="Helical" evidence="7">
    <location>
        <begin position="1177"/>
        <end position="1195"/>
    </location>
</feature>
<evidence type="ECO:0000256" key="6">
    <source>
        <dbReference type="ARBA" id="ARBA00023136"/>
    </source>
</evidence>
<dbReference type="PROSITE" id="PS00211">
    <property type="entry name" value="ABC_TRANSPORTER_1"/>
    <property type="match status" value="2"/>
</dbReference>
<dbReference type="InterPro" id="IPR003439">
    <property type="entry name" value="ABC_transporter-like_ATP-bd"/>
</dbReference>
<dbReference type="GO" id="GO:0016887">
    <property type="term" value="F:ATP hydrolysis activity"/>
    <property type="evidence" value="ECO:0007669"/>
    <property type="project" value="InterPro"/>
</dbReference>
<dbReference type="InterPro" id="IPR017871">
    <property type="entry name" value="ABC_transporter-like_CS"/>
</dbReference>
<organism evidence="9 10">
    <name type="scientific">Steinernema glaseri</name>
    <dbReference type="NCBI Taxonomy" id="37863"/>
    <lineage>
        <taxon>Eukaryota</taxon>
        <taxon>Metazoa</taxon>
        <taxon>Ecdysozoa</taxon>
        <taxon>Nematoda</taxon>
        <taxon>Chromadorea</taxon>
        <taxon>Rhabditida</taxon>
        <taxon>Tylenchina</taxon>
        <taxon>Panagrolaimomorpha</taxon>
        <taxon>Strongyloidoidea</taxon>
        <taxon>Steinernematidae</taxon>
        <taxon>Steinernema</taxon>
    </lineage>
</organism>
<feature type="transmembrane region" description="Helical" evidence="7">
    <location>
        <begin position="1143"/>
        <end position="1165"/>
    </location>
</feature>
<dbReference type="WBParaSite" id="L893_g5929.t1">
    <property type="protein sequence ID" value="L893_g5929.t1"/>
    <property type="gene ID" value="L893_g5929"/>
</dbReference>
<evidence type="ECO:0000313" key="9">
    <source>
        <dbReference type="Proteomes" id="UP000095287"/>
    </source>
</evidence>
<feature type="transmembrane region" description="Helical" evidence="7">
    <location>
        <begin position="12"/>
        <end position="34"/>
    </location>
</feature>
<feature type="transmembrane region" description="Helical" evidence="7">
    <location>
        <begin position="294"/>
        <end position="313"/>
    </location>
</feature>
<keyword evidence="6 7" id="KW-0472">Membrane</keyword>
<keyword evidence="9" id="KW-1185">Reference proteome</keyword>
<dbReference type="Pfam" id="PF12698">
    <property type="entry name" value="ABC2_membrane_3"/>
    <property type="match status" value="2"/>
</dbReference>
<dbReference type="GO" id="GO:0016020">
    <property type="term" value="C:membrane"/>
    <property type="evidence" value="ECO:0007669"/>
    <property type="project" value="UniProtKB-SubCell"/>
</dbReference>
<dbReference type="InterPro" id="IPR036259">
    <property type="entry name" value="MFS_trans_sf"/>
</dbReference>
<dbReference type="PANTHER" id="PTHR19229:SF271">
    <property type="entry name" value="ABC TRANSPORTER CED-7"/>
    <property type="match status" value="1"/>
</dbReference>
<dbReference type="InterPro" id="IPR027417">
    <property type="entry name" value="P-loop_NTPase"/>
</dbReference>
<dbReference type="SUPFAM" id="SSF103473">
    <property type="entry name" value="MFS general substrate transporter"/>
    <property type="match status" value="1"/>
</dbReference>
<evidence type="ECO:0000256" key="4">
    <source>
        <dbReference type="ARBA" id="ARBA00022840"/>
    </source>
</evidence>
<keyword evidence="3" id="KW-0547">Nucleotide-binding</keyword>
<dbReference type="SMART" id="SM00382">
    <property type="entry name" value="AAA"/>
    <property type="match status" value="1"/>
</dbReference>
<keyword evidence="4" id="KW-0067">ATP-binding</keyword>
<accession>A0A1I8AHX8</accession>
<dbReference type="InterPro" id="IPR013525">
    <property type="entry name" value="ABC2_TM"/>
</dbReference>
<dbReference type="GO" id="GO:0005524">
    <property type="term" value="F:ATP binding"/>
    <property type="evidence" value="ECO:0007669"/>
    <property type="project" value="UniProtKB-KW"/>
</dbReference>
<dbReference type="Pfam" id="PF00005">
    <property type="entry name" value="ABC_tran"/>
    <property type="match status" value="2"/>
</dbReference>
<evidence type="ECO:0000256" key="1">
    <source>
        <dbReference type="ARBA" id="ARBA00004141"/>
    </source>
</evidence>
<dbReference type="Gene3D" id="3.40.50.300">
    <property type="entry name" value="P-loop containing nucleotide triphosphate hydrolases"/>
    <property type="match status" value="2"/>
</dbReference>
<evidence type="ECO:0000259" key="8">
    <source>
        <dbReference type="PROSITE" id="PS50893"/>
    </source>
</evidence>
<proteinExistence type="predicted"/>
<dbReference type="FunFam" id="3.40.50.300:FF:001598">
    <property type="entry name" value="ABC transporter ced-7"/>
    <property type="match status" value="1"/>
</dbReference>
<feature type="transmembrane region" description="Helical" evidence="7">
    <location>
        <begin position="319"/>
        <end position="339"/>
    </location>
</feature>
<dbReference type="GO" id="GO:0005319">
    <property type="term" value="F:lipid transporter activity"/>
    <property type="evidence" value="ECO:0007669"/>
    <property type="project" value="TreeGrafter"/>
</dbReference>
<dbReference type="Proteomes" id="UP000095287">
    <property type="component" value="Unplaced"/>
</dbReference>
<dbReference type="GO" id="GO:0140359">
    <property type="term" value="F:ABC-type transporter activity"/>
    <property type="evidence" value="ECO:0007669"/>
    <property type="project" value="InterPro"/>
</dbReference>